<keyword evidence="7" id="KW-1185">Reference proteome</keyword>
<keyword evidence="1" id="KW-0805">Transcription regulation</keyword>
<evidence type="ECO:0000256" key="4">
    <source>
        <dbReference type="PROSITE-ProRule" id="PRU00335"/>
    </source>
</evidence>
<keyword evidence="3" id="KW-0804">Transcription</keyword>
<feature type="DNA-binding region" description="H-T-H motif" evidence="4">
    <location>
        <begin position="17"/>
        <end position="36"/>
    </location>
</feature>
<evidence type="ECO:0000313" key="7">
    <source>
        <dbReference type="Proteomes" id="UP000184440"/>
    </source>
</evidence>
<dbReference type="InterPro" id="IPR050109">
    <property type="entry name" value="HTH-type_TetR-like_transc_reg"/>
</dbReference>
<dbReference type="GO" id="GO:0003700">
    <property type="term" value="F:DNA-binding transcription factor activity"/>
    <property type="evidence" value="ECO:0007669"/>
    <property type="project" value="TreeGrafter"/>
</dbReference>
<dbReference type="InterPro" id="IPR001647">
    <property type="entry name" value="HTH_TetR"/>
</dbReference>
<proteinExistence type="predicted"/>
<dbReference type="Gene3D" id="1.10.357.10">
    <property type="entry name" value="Tetracycline Repressor, domain 2"/>
    <property type="match status" value="1"/>
</dbReference>
<evidence type="ECO:0000256" key="3">
    <source>
        <dbReference type="ARBA" id="ARBA00023163"/>
    </source>
</evidence>
<accession>A0A1M7MEP3</accession>
<evidence type="ECO:0000259" key="5">
    <source>
        <dbReference type="PROSITE" id="PS50977"/>
    </source>
</evidence>
<feature type="domain" description="HTH tetR-type" evidence="5">
    <location>
        <begin position="1"/>
        <end position="54"/>
    </location>
</feature>
<dbReference type="Proteomes" id="UP000184440">
    <property type="component" value="Unassembled WGS sequence"/>
</dbReference>
<keyword evidence="2 4" id="KW-0238">DNA-binding</keyword>
<dbReference type="SUPFAM" id="SSF46689">
    <property type="entry name" value="Homeodomain-like"/>
    <property type="match status" value="1"/>
</dbReference>
<dbReference type="PROSITE" id="PS50977">
    <property type="entry name" value="HTH_TETR_2"/>
    <property type="match status" value="1"/>
</dbReference>
<dbReference type="STRING" id="134849.SAMN05443668_10278"/>
<evidence type="ECO:0000256" key="2">
    <source>
        <dbReference type="ARBA" id="ARBA00023125"/>
    </source>
</evidence>
<dbReference type="InterPro" id="IPR009057">
    <property type="entry name" value="Homeodomain-like_sf"/>
</dbReference>
<dbReference type="InterPro" id="IPR023772">
    <property type="entry name" value="DNA-bd_HTH_TetR-type_CS"/>
</dbReference>
<protein>
    <submittedName>
        <fullName evidence="6">Transcriptional regulator, TetR family</fullName>
    </submittedName>
</protein>
<evidence type="ECO:0000256" key="1">
    <source>
        <dbReference type="ARBA" id="ARBA00023015"/>
    </source>
</evidence>
<sequence>MRAALELFTEDGFEQTTVSGIAERAGVTERTFFRHFTDKREVLFDGSNGLRERVTDAIASTPGTLAPLPTVVAAFEVATPWLEERREFAGRRAAAIAANTSLQERELLKLASLASACTDALRKRGVADPTAMLAAETGVALFKIAFERWVAAGATGDLALHIREAAAELRTLVAEA</sequence>
<dbReference type="AlphaFoldDB" id="A0A1M7MEP3"/>
<dbReference type="GO" id="GO:0000976">
    <property type="term" value="F:transcription cis-regulatory region binding"/>
    <property type="evidence" value="ECO:0007669"/>
    <property type="project" value="TreeGrafter"/>
</dbReference>
<evidence type="ECO:0000313" key="6">
    <source>
        <dbReference type="EMBL" id="SHM88823.1"/>
    </source>
</evidence>
<dbReference type="Pfam" id="PF00440">
    <property type="entry name" value="TetR_N"/>
    <property type="match status" value="1"/>
</dbReference>
<dbReference type="EMBL" id="FRCS01000002">
    <property type="protein sequence ID" value="SHM88823.1"/>
    <property type="molecule type" value="Genomic_DNA"/>
</dbReference>
<dbReference type="PANTHER" id="PTHR30055">
    <property type="entry name" value="HTH-TYPE TRANSCRIPTIONAL REGULATOR RUTR"/>
    <property type="match status" value="1"/>
</dbReference>
<dbReference type="PROSITE" id="PS01081">
    <property type="entry name" value="HTH_TETR_1"/>
    <property type="match status" value="1"/>
</dbReference>
<reference evidence="6 7" key="1">
    <citation type="submission" date="2016-11" db="EMBL/GenBank/DDBJ databases">
        <authorList>
            <person name="Jaros S."/>
            <person name="Januszkiewicz K."/>
            <person name="Wedrychowicz H."/>
        </authorList>
    </citation>
    <scope>NUCLEOTIDE SEQUENCE [LARGE SCALE GENOMIC DNA]</scope>
    <source>
        <strain evidence="6 7">DSM 46144</strain>
    </source>
</reference>
<name>A0A1M7MEP3_9ACTN</name>
<dbReference type="PANTHER" id="PTHR30055:SF238">
    <property type="entry name" value="MYCOFACTOCIN BIOSYNTHESIS TRANSCRIPTIONAL REGULATOR MFTR-RELATED"/>
    <property type="match status" value="1"/>
</dbReference>
<organism evidence="6 7">
    <name type="scientific">Cryptosporangium aurantiacum</name>
    <dbReference type="NCBI Taxonomy" id="134849"/>
    <lineage>
        <taxon>Bacteria</taxon>
        <taxon>Bacillati</taxon>
        <taxon>Actinomycetota</taxon>
        <taxon>Actinomycetes</taxon>
        <taxon>Cryptosporangiales</taxon>
        <taxon>Cryptosporangiaceae</taxon>
        <taxon>Cryptosporangium</taxon>
    </lineage>
</organism>
<gene>
    <name evidence="6" type="ORF">SAMN05443668_10278</name>
</gene>